<dbReference type="PANTHER" id="PTHR30419">
    <property type="entry name" value="HTH-TYPE TRANSCRIPTIONAL REGULATOR YBHD"/>
    <property type="match status" value="1"/>
</dbReference>
<dbReference type="RefSeq" id="WP_059373173.1">
    <property type="nucleotide sequence ID" value="NZ_CP061008.1"/>
</dbReference>
<dbReference type="PRINTS" id="PR00039">
    <property type="entry name" value="HTHLYSR"/>
</dbReference>
<accession>A0A424WGP5</accession>
<evidence type="ECO:0000256" key="1">
    <source>
        <dbReference type="ARBA" id="ARBA00009437"/>
    </source>
</evidence>
<dbReference type="FunFam" id="1.10.10.10:FF:000001">
    <property type="entry name" value="LysR family transcriptional regulator"/>
    <property type="match status" value="1"/>
</dbReference>
<dbReference type="InterPro" id="IPR000847">
    <property type="entry name" value="LysR_HTH_N"/>
</dbReference>
<reference evidence="6 7" key="1">
    <citation type="submission" date="2018-08" db="EMBL/GenBank/DDBJ databases">
        <title>Achromobacter xylosoxidans Genome sequencing and assembly.</title>
        <authorList>
            <person name="Wang R."/>
            <person name="Rensing C."/>
            <person name="Li Y."/>
        </authorList>
    </citation>
    <scope>NUCLEOTIDE SEQUENCE [LARGE SCALE GENOMIC DNA]</scope>
    <source>
        <strain evidence="6 7">GD003A</strain>
    </source>
</reference>
<evidence type="ECO:0000313" key="7">
    <source>
        <dbReference type="Proteomes" id="UP000285324"/>
    </source>
</evidence>
<name>A0A424WGP5_ALCXX</name>
<dbReference type="PANTHER" id="PTHR30419:SF30">
    <property type="entry name" value="LYSR FAMILY TRANSCRIPTIONAL REGULATOR"/>
    <property type="match status" value="1"/>
</dbReference>
<dbReference type="InterPro" id="IPR050950">
    <property type="entry name" value="HTH-type_LysR_regulators"/>
</dbReference>
<feature type="domain" description="HTH lysR-type" evidence="5">
    <location>
        <begin position="1"/>
        <end position="60"/>
    </location>
</feature>
<comment type="similarity">
    <text evidence="1">Belongs to the LysR transcriptional regulatory family.</text>
</comment>
<dbReference type="AlphaFoldDB" id="A0A424WGP5"/>
<dbReference type="GO" id="GO:0005829">
    <property type="term" value="C:cytosol"/>
    <property type="evidence" value="ECO:0007669"/>
    <property type="project" value="TreeGrafter"/>
</dbReference>
<dbReference type="Proteomes" id="UP000285324">
    <property type="component" value="Unassembled WGS sequence"/>
</dbReference>
<gene>
    <name evidence="6" type="ORF">DY367_08030</name>
</gene>
<protein>
    <submittedName>
        <fullName evidence="6">LysR family transcriptional regulator</fullName>
    </submittedName>
</protein>
<evidence type="ECO:0000256" key="2">
    <source>
        <dbReference type="ARBA" id="ARBA00023015"/>
    </source>
</evidence>
<dbReference type="GO" id="GO:0003677">
    <property type="term" value="F:DNA binding"/>
    <property type="evidence" value="ECO:0007669"/>
    <property type="project" value="UniProtKB-KW"/>
</dbReference>
<dbReference type="Gene3D" id="1.10.10.10">
    <property type="entry name" value="Winged helix-like DNA-binding domain superfamily/Winged helix DNA-binding domain"/>
    <property type="match status" value="1"/>
</dbReference>
<sequence length="304" mass="33140">MAYNLNELRAFLAVLDEGSLGKAADKMNLTQPALSRIVKRLEAAVGEPLFERHSGGMRLTAYGKALAPHAQLLCREEKIARDEMNRMRGLATGALRLGVTAGASALFIPKALEAFLAKWPGIAIDVVEGIWDELATALDSYQVDLVIAPEAPETASIVSARNCAWQESMNVVVGAGHPRQGDAAVSMEALLEERWCFVPQRTEPHNRLMSLFKARGLPAPAIAVSSTSIPLIKSLVAYSGFVSWLTRPMYGAELKAGLIHELRVDGLDHERRFSAYHRRVGILPGPALRFLDEIRRLARAGAPT</sequence>
<dbReference type="Pfam" id="PF00126">
    <property type="entry name" value="HTH_1"/>
    <property type="match status" value="1"/>
</dbReference>
<proteinExistence type="inferred from homology"/>
<dbReference type="EMBL" id="QVXO01000008">
    <property type="protein sequence ID" value="RPJ92444.1"/>
    <property type="molecule type" value="Genomic_DNA"/>
</dbReference>
<dbReference type="InterPro" id="IPR036388">
    <property type="entry name" value="WH-like_DNA-bd_sf"/>
</dbReference>
<evidence type="ECO:0000259" key="5">
    <source>
        <dbReference type="PROSITE" id="PS50931"/>
    </source>
</evidence>
<dbReference type="InterPro" id="IPR036390">
    <property type="entry name" value="WH_DNA-bd_sf"/>
</dbReference>
<dbReference type="SUPFAM" id="SSF46785">
    <property type="entry name" value="Winged helix' DNA-binding domain"/>
    <property type="match status" value="1"/>
</dbReference>
<keyword evidence="2" id="KW-0805">Transcription regulation</keyword>
<dbReference type="SUPFAM" id="SSF53850">
    <property type="entry name" value="Periplasmic binding protein-like II"/>
    <property type="match status" value="1"/>
</dbReference>
<dbReference type="Gene3D" id="3.40.190.290">
    <property type="match status" value="1"/>
</dbReference>
<keyword evidence="3" id="KW-0238">DNA-binding</keyword>
<organism evidence="6 7">
    <name type="scientific">Alcaligenes xylosoxydans xylosoxydans</name>
    <name type="common">Achromobacter xylosoxidans</name>
    <dbReference type="NCBI Taxonomy" id="85698"/>
    <lineage>
        <taxon>Bacteria</taxon>
        <taxon>Pseudomonadati</taxon>
        <taxon>Pseudomonadota</taxon>
        <taxon>Betaproteobacteria</taxon>
        <taxon>Burkholderiales</taxon>
        <taxon>Alcaligenaceae</taxon>
        <taxon>Achromobacter</taxon>
    </lineage>
</organism>
<dbReference type="GO" id="GO:0003700">
    <property type="term" value="F:DNA-binding transcription factor activity"/>
    <property type="evidence" value="ECO:0007669"/>
    <property type="project" value="InterPro"/>
</dbReference>
<evidence type="ECO:0000313" key="6">
    <source>
        <dbReference type="EMBL" id="RPJ92444.1"/>
    </source>
</evidence>
<dbReference type="OrthoDB" id="8437302at2"/>
<comment type="caution">
    <text evidence="6">The sequence shown here is derived from an EMBL/GenBank/DDBJ whole genome shotgun (WGS) entry which is preliminary data.</text>
</comment>
<evidence type="ECO:0000256" key="4">
    <source>
        <dbReference type="ARBA" id="ARBA00023163"/>
    </source>
</evidence>
<dbReference type="Pfam" id="PF03466">
    <property type="entry name" value="LysR_substrate"/>
    <property type="match status" value="1"/>
</dbReference>
<dbReference type="PROSITE" id="PS50931">
    <property type="entry name" value="HTH_LYSR"/>
    <property type="match status" value="1"/>
</dbReference>
<evidence type="ECO:0000256" key="3">
    <source>
        <dbReference type="ARBA" id="ARBA00023125"/>
    </source>
</evidence>
<keyword evidence="4" id="KW-0804">Transcription</keyword>
<dbReference type="InterPro" id="IPR005119">
    <property type="entry name" value="LysR_subst-bd"/>
</dbReference>